<comment type="similarity">
    <text evidence="2">Belongs to the methyl-accepting chemotaxis (MCP) protein family.</text>
</comment>
<evidence type="ECO:0000259" key="5">
    <source>
        <dbReference type="PROSITE" id="PS50111"/>
    </source>
</evidence>
<reference evidence="7 8" key="1">
    <citation type="journal article" date="2014" name="Environ. Microbiol.">
        <title>Insights into organohalide respiration and the versatile catabolism of Sulfurospirillum multivorans gained from comparative genomics and physiological studies.</title>
        <authorList>
            <person name="Goris T."/>
            <person name="Schubert T."/>
            <person name="Gadkari J."/>
            <person name="Wubet T."/>
            <person name="Tarkka M."/>
            <person name="Buscot F."/>
            <person name="Adrian L."/>
            <person name="Diekert G."/>
        </authorList>
    </citation>
    <scope>NUCLEOTIDE SEQUENCE [LARGE SCALE GENOMIC DNA]</scope>
    <source>
        <strain evidence="8">DM 12446 / JCM 15788 / NBRC 109480</strain>
    </source>
</reference>
<dbReference type="AlphaFoldDB" id="A0AA86ALR1"/>
<dbReference type="InterPro" id="IPR004089">
    <property type="entry name" value="MCPsignal_dom"/>
</dbReference>
<protein>
    <submittedName>
        <fullName evidence="7">Methyl-accepting chemotaxis protein</fullName>
    </submittedName>
</protein>
<evidence type="ECO:0000256" key="1">
    <source>
        <dbReference type="ARBA" id="ARBA00023224"/>
    </source>
</evidence>
<feature type="domain" description="HAMP" evidence="6">
    <location>
        <begin position="312"/>
        <end position="366"/>
    </location>
</feature>
<dbReference type="SMART" id="SM00304">
    <property type="entry name" value="HAMP"/>
    <property type="match status" value="1"/>
</dbReference>
<dbReference type="PROSITE" id="PS50885">
    <property type="entry name" value="HAMP"/>
    <property type="match status" value="1"/>
</dbReference>
<dbReference type="PANTHER" id="PTHR32089">
    <property type="entry name" value="METHYL-ACCEPTING CHEMOTAXIS PROTEIN MCPB"/>
    <property type="match status" value="1"/>
</dbReference>
<feature type="transmembrane region" description="Helical" evidence="4">
    <location>
        <begin position="292"/>
        <end position="311"/>
    </location>
</feature>
<accession>A0AA86ALR1</accession>
<dbReference type="PROSITE" id="PS50111">
    <property type="entry name" value="CHEMOTAXIS_TRANSDUC_2"/>
    <property type="match status" value="1"/>
</dbReference>
<evidence type="ECO:0000313" key="7">
    <source>
        <dbReference type="EMBL" id="AHJ12779.1"/>
    </source>
</evidence>
<dbReference type="CDD" id="cd12912">
    <property type="entry name" value="PDC2_MCP_like"/>
    <property type="match status" value="1"/>
</dbReference>
<proteinExistence type="inferred from homology"/>
<evidence type="ECO:0000259" key="6">
    <source>
        <dbReference type="PROSITE" id="PS50885"/>
    </source>
</evidence>
<dbReference type="GO" id="GO:0007165">
    <property type="term" value="P:signal transduction"/>
    <property type="evidence" value="ECO:0007669"/>
    <property type="project" value="UniProtKB-KW"/>
</dbReference>
<dbReference type="InterPro" id="IPR003660">
    <property type="entry name" value="HAMP_dom"/>
</dbReference>
<sequence>MALHVTKNTCSRITDMKLQQKITLSIVLGLVTGFVVFLVINHSMMKETTSSEIYEKLKDKSFGLTQNIQNWFESKQQIASALADVAQKIEDRSPENLRSYLNLVNKSAKIDASMVYYKGMPLRHTDPNWAPSPEQEEANMPYQMMLSKKFKEQAISPIIKSPIDKVTDLLVIVSPFNGDSEVTLVVEIKDINEKVRESKFEGGYAALIGADHKIIVDPNVKMQGKSLSENAPELKWLEEEIFSKKSGLADYKMAGKEWIAVFDTVEATGWKVVVTVDKEIAFSNLNAQTQKLLFISFGFFLLGLIGIYALLKWQFKPLHALQTMVKDLSSGEGDLTQRLKVQSKDELADIATSVNLFIEKIQILLTNSKESSSENASIAHELSTTSLSVGKRSEEESLIVSASVTEGRNVLQEVQNAVSIIKHNSEQLDLANVNFKTIQKEMDTVNSILQVGSKKEIELAKKLQVTSENTEEIKYVLTVIADIADQTNLLALNAAIEAARAGEHGRGFAVVADEVRKLAERTQKSLSEINTTINVVVQSIADASGEMDFNSKEIFKLAELSSELKTIVGDNAKILESTIANNRQSVQDFVHVNESVDTMIKKIQEVDTIASANARSIEEVASASDHLSSMTNKLDNELKKFKV</sequence>
<dbReference type="KEGG" id="smul:SMUL_1519"/>
<feature type="domain" description="Methyl-accepting transducer" evidence="5">
    <location>
        <begin position="371"/>
        <end position="628"/>
    </location>
</feature>
<name>A0AA86ALR1_SULMK</name>
<evidence type="ECO:0000313" key="8">
    <source>
        <dbReference type="Proteomes" id="UP000019322"/>
    </source>
</evidence>
<dbReference type="PANTHER" id="PTHR32089:SF114">
    <property type="entry name" value="METHYL-ACCEPTING CHEMOTAXIS PROTEIN MCPB"/>
    <property type="match status" value="1"/>
</dbReference>
<keyword evidence="4" id="KW-1133">Transmembrane helix</keyword>
<evidence type="ECO:0000256" key="4">
    <source>
        <dbReference type="SAM" id="Phobius"/>
    </source>
</evidence>
<gene>
    <name evidence="7" type="ORF">SMUL_1519</name>
</gene>
<evidence type="ECO:0000256" key="3">
    <source>
        <dbReference type="PROSITE-ProRule" id="PRU00284"/>
    </source>
</evidence>
<dbReference type="Gene3D" id="1.10.287.950">
    <property type="entry name" value="Methyl-accepting chemotaxis protein"/>
    <property type="match status" value="1"/>
</dbReference>
<dbReference type="CDD" id="cd06225">
    <property type="entry name" value="HAMP"/>
    <property type="match status" value="1"/>
</dbReference>
<feature type="transmembrane region" description="Helical" evidence="4">
    <location>
        <begin position="22"/>
        <end position="40"/>
    </location>
</feature>
<dbReference type="Gene3D" id="3.30.450.20">
    <property type="entry name" value="PAS domain"/>
    <property type="match status" value="2"/>
</dbReference>
<dbReference type="Pfam" id="PF00672">
    <property type="entry name" value="HAMP"/>
    <property type="match status" value="1"/>
</dbReference>
<dbReference type="Pfam" id="PF00015">
    <property type="entry name" value="MCPsignal"/>
    <property type="match status" value="1"/>
</dbReference>
<dbReference type="Proteomes" id="UP000019322">
    <property type="component" value="Chromosome"/>
</dbReference>
<keyword evidence="4" id="KW-0472">Membrane</keyword>
<evidence type="ECO:0000256" key="2">
    <source>
        <dbReference type="ARBA" id="ARBA00029447"/>
    </source>
</evidence>
<dbReference type="SUPFAM" id="SSF58104">
    <property type="entry name" value="Methyl-accepting chemotaxis protein (MCP) signaling domain"/>
    <property type="match status" value="1"/>
</dbReference>
<keyword evidence="4" id="KW-0812">Transmembrane</keyword>
<keyword evidence="1 3" id="KW-0807">Transducer</keyword>
<organism evidence="7 8">
    <name type="scientific">Sulfurospirillum multivorans (strain DM 12446 / JCM 15788 / NBRC 109480)</name>
    <dbReference type="NCBI Taxonomy" id="1150621"/>
    <lineage>
        <taxon>Bacteria</taxon>
        <taxon>Pseudomonadati</taxon>
        <taxon>Campylobacterota</taxon>
        <taxon>Epsilonproteobacteria</taxon>
        <taxon>Campylobacterales</taxon>
        <taxon>Sulfurospirillaceae</taxon>
        <taxon>Sulfurospirillum</taxon>
    </lineage>
</organism>
<dbReference type="GO" id="GO:0016020">
    <property type="term" value="C:membrane"/>
    <property type="evidence" value="ECO:0007669"/>
    <property type="project" value="InterPro"/>
</dbReference>
<dbReference type="SMART" id="SM00283">
    <property type="entry name" value="MA"/>
    <property type="match status" value="1"/>
</dbReference>
<dbReference type="EMBL" id="CP007201">
    <property type="protein sequence ID" value="AHJ12779.1"/>
    <property type="molecule type" value="Genomic_DNA"/>
</dbReference>